<keyword evidence="1" id="KW-0175">Coiled coil</keyword>
<dbReference type="InterPro" id="IPR013670">
    <property type="entry name" value="EcoEI_R_C_dom"/>
</dbReference>
<comment type="caution">
    <text evidence="4">The sequence shown here is derived from an EMBL/GenBank/DDBJ whole genome shotgun (WGS) entry which is preliminary data.</text>
</comment>
<dbReference type="InterPro" id="IPR007409">
    <property type="entry name" value="Restrct_endonuc_type1_HsdR_N"/>
</dbReference>
<reference evidence="4 5" key="1">
    <citation type="submission" date="2018-06" db="EMBL/GenBank/DDBJ databases">
        <title>Genomic Encyclopedia of Archaeal and Bacterial Type Strains, Phase II (KMG-II): from individual species to whole genera.</title>
        <authorList>
            <person name="Goeker M."/>
        </authorList>
    </citation>
    <scope>NUCLEOTIDE SEQUENCE [LARGE SCALE GENOMIC DNA]</scope>
    <source>
        <strain evidence="4 5">CFPB 3232</strain>
    </source>
</reference>
<name>A0A328Z1U9_9BURK</name>
<accession>A0A328Z1U9</accession>
<dbReference type="CDD" id="cd18799">
    <property type="entry name" value="SF2_C_EcoAI-like"/>
    <property type="match status" value="1"/>
</dbReference>
<evidence type="ECO:0000313" key="4">
    <source>
        <dbReference type="EMBL" id="RAR79413.1"/>
    </source>
</evidence>
<dbReference type="InterPro" id="IPR006935">
    <property type="entry name" value="Helicase/UvrB_N"/>
</dbReference>
<sequence length="1149" mass="128914">MNAPKASQMSMQDIKSLNFEPLRAAYPELANMGGYAEHYAHTDPESALVKLRNFAERLVDRLYLKLKLERVPQSNFVDLLHNASFKAIAQPLVLDKLHLLRRLGNRGAHGEDVEAADAVRCVQEAWQLARWLHVTFLVGKVEDFPEFKQPPVEGIDSKAEFKRKAKALAEENSLKEERLKQALEELAALRAADRLAAPATAASAPPTAEALQLVSQASAQAASQLRFTEDNTRKWLIDRDLRMAGWDVPPGTASNDSVGQEVEVPHQPTATGKGYCDYVLWDDNGKPLAVVEAKKTRVDARAGQEQAKLYADALEKLHDQRPMIFYTNGHDIWVWDDAAGYPPRSVFGFFSKDTLQYRVGFQRKEKLDLLKDVRPDPNIAGYLHQLESITRVAERFTQRHRRALVVQATGTGKTRVAIALSKLLIEARWVKRVLFLCDRKELRKQAKNAFNDFVLEPIYVIGQANDVGKMDARIYIGIYQGLINDYESFDVGFFDLIIADESHRSIYNLYGDLFKYFDAIQVGLTATPVEMVSRSTCRLFGCDYKLPTANYPLEQAIADRKLVPFRVVAHTTKFLRDGIKAAHLTDEQIAQLEDQGIDPNTLDFDAKEIDDAVFNKDTNRVILRNLIDNGLRDADGQLPGKSIVFARNIDHARLLAELFDKMYPQFAGKFCRVIHSKEPRAENLIDQFKEPNGDLRIAISVDMLDTGIDVPEVVNLVFAKPVKSKVKFWQMIGRGTRLCKNLFGPGKDKSEFLIFDHWNNFEFHELNAEEVEPSTPKPLTQRRYEARIELAALALARSDLAAFDLLAEQIRQCAAALPDGAIAVRENWQAVQQARDAKLIHQFAPVTRQLLVDTVAPLMSAVDVRGEGDALRWDLLLGKAQAAAIADPGKPNPHRAEILEWVERLPPHLNPVRAKADELKSLRSDAFWQSPSFAHLDKLRAALRDVMALAEAPILPPPMPTAVLDVREDEAEYQVHVRPSKIKDVDFVIYRKAVQAALEPLFESDPVLVKVRNGEAITQDELDKLNSLLHTRNPDVDLATLREFYPDTAIPLAHILRAIVGLDHEAVEAKFTAFAQSHALSSQQLRFLGMLKDHIRQFGAIAVAQLFDAPFNTLHAEGLGGVFPNQHQLDEVVALVRGFGEPLQPPAAN</sequence>
<dbReference type="InterPro" id="IPR001650">
    <property type="entry name" value="Helicase_C-like"/>
</dbReference>
<dbReference type="EMBL" id="QLTA01000026">
    <property type="protein sequence ID" value="RAR79413.1"/>
    <property type="molecule type" value="Genomic_DNA"/>
</dbReference>
<dbReference type="SMART" id="SM00487">
    <property type="entry name" value="DEXDc"/>
    <property type="match status" value="1"/>
</dbReference>
<evidence type="ECO:0000259" key="2">
    <source>
        <dbReference type="PROSITE" id="PS51192"/>
    </source>
</evidence>
<dbReference type="Pfam" id="PF04851">
    <property type="entry name" value="ResIII"/>
    <property type="match status" value="1"/>
</dbReference>
<dbReference type="Pfam" id="PF00271">
    <property type="entry name" value="Helicase_C"/>
    <property type="match status" value="1"/>
</dbReference>
<evidence type="ECO:0000256" key="1">
    <source>
        <dbReference type="SAM" id="Coils"/>
    </source>
</evidence>
<dbReference type="Pfam" id="PF04313">
    <property type="entry name" value="HSDR_N"/>
    <property type="match status" value="1"/>
</dbReference>
<dbReference type="CDD" id="cd18032">
    <property type="entry name" value="DEXHc_RE_I_III_res"/>
    <property type="match status" value="1"/>
</dbReference>
<dbReference type="InterPro" id="IPR014001">
    <property type="entry name" value="Helicase_ATP-bd"/>
</dbReference>
<dbReference type="GO" id="GO:0003677">
    <property type="term" value="F:DNA binding"/>
    <property type="evidence" value="ECO:0007669"/>
    <property type="project" value="UniProtKB-KW"/>
</dbReference>
<dbReference type="GO" id="GO:0005829">
    <property type="term" value="C:cytosol"/>
    <property type="evidence" value="ECO:0007669"/>
    <property type="project" value="TreeGrafter"/>
</dbReference>
<dbReference type="Gene3D" id="3.90.1570.30">
    <property type="match status" value="1"/>
</dbReference>
<proteinExistence type="predicted"/>
<dbReference type="Gene3D" id="3.40.50.300">
    <property type="entry name" value="P-loop containing nucleotide triphosphate hydrolases"/>
    <property type="match status" value="2"/>
</dbReference>
<protein>
    <submittedName>
        <fullName evidence="4">Type I restriction enzyme R subunit</fullName>
    </submittedName>
</protein>
<dbReference type="OrthoDB" id="9804086at2"/>
<feature type="domain" description="Helicase ATP-binding" evidence="2">
    <location>
        <begin position="394"/>
        <end position="528"/>
    </location>
</feature>
<gene>
    <name evidence="4" type="ORF">AX018_102622</name>
</gene>
<evidence type="ECO:0000259" key="3">
    <source>
        <dbReference type="PROSITE" id="PS51194"/>
    </source>
</evidence>
<dbReference type="PROSITE" id="PS51194">
    <property type="entry name" value="HELICASE_CTER"/>
    <property type="match status" value="1"/>
</dbReference>
<dbReference type="PROSITE" id="PS51192">
    <property type="entry name" value="HELICASE_ATP_BIND_1"/>
    <property type="match status" value="1"/>
</dbReference>
<dbReference type="PANTHER" id="PTHR47396:SF1">
    <property type="entry name" value="ATP-DEPENDENT HELICASE IRC3-RELATED"/>
    <property type="match status" value="1"/>
</dbReference>
<keyword evidence="5" id="KW-1185">Reference proteome</keyword>
<dbReference type="Pfam" id="PF08463">
    <property type="entry name" value="EcoEI_R_C"/>
    <property type="match status" value="1"/>
</dbReference>
<dbReference type="RefSeq" id="WP_111877939.1">
    <property type="nucleotide sequence ID" value="NZ_CBCSGC010000006.1"/>
</dbReference>
<feature type="domain" description="Helicase C-terminal" evidence="3">
    <location>
        <begin position="630"/>
        <end position="779"/>
    </location>
</feature>
<dbReference type="InterPro" id="IPR050742">
    <property type="entry name" value="Helicase_Restrict-Modif_Enz"/>
</dbReference>
<dbReference type="Proteomes" id="UP000248856">
    <property type="component" value="Unassembled WGS sequence"/>
</dbReference>
<dbReference type="GO" id="GO:0009035">
    <property type="term" value="F:type I site-specific deoxyribonuclease activity"/>
    <property type="evidence" value="ECO:0007669"/>
    <property type="project" value="UniProtKB-EC"/>
</dbReference>
<dbReference type="GO" id="GO:0005524">
    <property type="term" value="F:ATP binding"/>
    <property type="evidence" value="ECO:0007669"/>
    <property type="project" value="UniProtKB-KW"/>
</dbReference>
<dbReference type="AlphaFoldDB" id="A0A328Z1U9"/>
<organism evidence="4 5">
    <name type="scientific">Paracidovorax anthurii</name>
    <dbReference type="NCBI Taxonomy" id="78229"/>
    <lineage>
        <taxon>Bacteria</taxon>
        <taxon>Pseudomonadati</taxon>
        <taxon>Pseudomonadota</taxon>
        <taxon>Betaproteobacteria</taxon>
        <taxon>Burkholderiales</taxon>
        <taxon>Comamonadaceae</taxon>
        <taxon>Paracidovorax</taxon>
    </lineage>
</organism>
<feature type="coiled-coil region" evidence="1">
    <location>
        <begin position="158"/>
        <end position="192"/>
    </location>
</feature>
<evidence type="ECO:0000313" key="5">
    <source>
        <dbReference type="Proteomes" id="UP000248856"/>
    </source>
</evidence>
<dbReference type="GO" id="GO:0009307">
    <property type="term" value="P:DNA restriction-modification system"/>
    <property type="evidence" value="ECO:0007669"/>
    <property type="project" value="UniProtKB-KW"/>
</dbReference>
<dbReference type="SUPFAM" id="SSF52540">
    <property type="entry name" value="P-loop containing nucleoside triphosphate hydrolases"/>
    <property type="match status" value="1"/>
</dbReference>
<dbReference type="PANTHER" id="PTHR47396">
    <property type="entry name" value="TYPE I RESTRICTION ENZYME ECOKI R PROTEIN"/>
    <property type="match status" value="1"/>
</dbReference>
<dbReference type="InterPro" id="IPR027417">
    <property type="entry name" value="P-loop_NTPase"/>
</dbReference>